<dbReference type="AlphaFoldDB" id="A0A1M5UR94"/>
<evidence type="ECO:0008006" key="4">
    <source>
        <dbReference type="Google" id="ProtNLM"/>
    </source>
</evidence>
<dbReference type="Gene3D" id="3.40.50.300">
    <property type="entry name" value="P-loop containing nucleotide triphosphate hydrolases"/>
    <property type="match status" value="1"/>
</dbReference>
<dbReference type="Proteomes" id="UP000184357">
    <property type="component" value="Unassembled WGS sequence"/>
</dbReference>
<organism evidence="2 3">
    <name type="scientific">Halobaculum gomorrense</name>
    <dbReference type="NCBI Taxonomy" id="43928"/>
    <lineage>
        <taxon>Archaea</taxon>
        <taxon>Methanobacteriati</taxon>
        <taxon>Methanobacteriota</taxon>
        <taxon>Stenosarchaea group</taxon>
        <taxon>Halobacteria</taxon>
        <taxon>Halobacteriales</taxon>
        <taxon>Haloferacaceae</taxon>
        <taxon>Halobaculum</taxon>
    </lineage>
</organism>
<accession>A0A1M5UR94</accession>
<evidence type="ECO:0000313" key="2">
    <source>
        <dbReference type="EMBL" id="SHH65348.1"/>
    </source>
</evidence>
<name>A0A1M5UR94_9EURY</name>
<protein>
    <recommendedName>
        <fullName evidence="4">DNA recombination and repair protein Rad51-like C-terminal domain-containing protein</fullName>
    </recommendedName>
</protein>
<dbReference type="STRING" id="43928.SAMN05443636_3094"/>
<evidence type="ECO:0000313" key="3">
    <source>
        <dbReference type="Proteomes" id="UP000184357"/>
    </source>
</evidence>
<proteinExistence type="predicted"/>
<sequence length="250" mass="27063">MHRDQPHDGVELPTLEAGVTLLEIDAELGAEPLCALVLDQLLSSGDHAFWVDAGGNVQTSTLATLAPHPQYLERISVARGFTAYQHASLLDRLPRVVSNAALEHTDPALVVVPAMDLLYREDDIPREQAQELLVQRLATLAGIARERDLPVIVTRARDDELSAPIEAAAGETLTCQATPFGPRFTSDDTESDAETLVYHTGDGWLQTTLAFWREILQHRARAVDAPVDTAGESPTASSTSTTSPVTPEGW</sequence>
<feature type="compositionally biased region" description="Low complexity" evidence="1">
    <location>
        <begin position="233"/>
        <end position="250"/>
    </location>
</feature>
<dbReference type="InterPro" id="IPR027417">
    <property type="entry name" value="P-loop_NTPase"/>
</dbReference>
<feature type="region of interest" description="Disordered" evidence="1">
    <location>
        <begin position="226"/>
        <end position="250"/>
    </location>
</feature>
<dbReference type="RefSeq" id="WP_073311216.1">
    <property type="nucleotide sequence ID" value="NZ_FQWV01000012.1"/>
</dbReference>
<gene>
    <name evidence="2" type="ORF">SAMN05443636_3094</name>
</gene>
<dbReference type="EMBL" id="FQWV01000012">
    <property type="protein sequence ID" value="SHH65348.1"/>
    <property type="molecule type" value="Genomic_DNA"/>
</dbReference>
<evidence type="ECO:0000256" key="1">
    <source>
        <dbReference type="SAM" id="MobiDB-lite"/>
    </source>
</evidence>
<keyword evidence="3" id="KW-1185">Reference proteome</keyword>
<reference evidence="2 3" key="1">
    <citation type="submission" date="2016-11" db="EMBL/GenBank/DDBJ databases">
        <authorList>
            <person name="Jaros S."/>
            <person name="Januszkiewicz K."/>
            <person name="Wedrychowicz H."/>
        </authorList>
    </citation>
    <scope>NUCLEOTIDE SEQUENCE [LARGE SCALE GENOMIC DNA]</scope>
    <source>
        <strain evidence="2 3">DSM 9297</strain>
    </source>
</reference>